<feature type="transmembrane region" description="Helical" evidence="5">
    <location>
        <begin position="154"/>
        <end position="171"/>
    </location>
</feature>
<evidence type="ECO:0000256" key="3">
    <source>
        <dbReference type="ARBA" id="ARBA00022989"/>
    </source>
</evidence>
<feature type="transmembrane region" description="Helical" evidence="5">
    <location>
        <begin position="260"/>
        <end position="277"/>
    </location>
</feature>
<dbReference type="Proteomes" id="UP000239735">
    <property type="component" value="Unassembled WGS sequence"/>
</dbReference>
<evidence type="ECO:0000256" key="1">
    <source>
        <dbReference type="ARBA" id="ARBA00004141"/>
    </source>
</evidence>
<feature type="transmembrane region" description="Helical" evidence="5">
    <location>
        <begin position="222"/>
        <end position="240"/>
    </location>
</feature>
<dbReference type="InterPro" id="IPR011701">
    <property type="entry name" value="MFS"/>
</dbReference>
<evidence type="ECO:0000313" key="7">
    <source>
        <dbReference type="EMBL" id="SPE29860.1"/>
    </source>
</evidence>
<keyword evidence="4 5" id="KW-0472">Membrane</keyword>
<dbReference type="AlphaFoldDB" id="A0A2N9M358"/>
<dbReference type="Gene3D" id="1.20.1250.20">
    <property type="entry name" value="MFS general substrate transporter like domains"/>
    <property type="match status" value="2"/>
</dbReference>
<dbReference type="GO" id="GO:0046943">
    <property type="term" value="F:carboxylic acid transmembrane transporter activity"/>
    <property type="evidence" value="ECO:0007669"/>
    <property type="project" value="TreeGrafter"/>
</dbReference>
<dbReference type="CDD" id="cd17316">
    <property type="entry name" value="MFS_SV2_like"/>
    <property type="match status" value="1"/>
</dbReference>
<evidence type="ECO:0000256" key="2">
    <source>
        <dbReference type="ARBA" id="ARBA00022692"/>
    </source>
</evidence>
<organism evidence="7 8">
    <name type="scientific">Candidatus Sulfuritelmatomonas gaucii</name>
    <dbReference type="NCBI Taxonomy" id="2043161"/>
    <lineage>
        <taxon>Bacteria</taxon>
        <taxon>Pseudomonadati</taxon>
        <taxon>Acidobacteriota</taxon>
        <taxon>Terriglobia</taxon>
        <taxon>Terriglobales</taxon>
        <taxon>Acidobacteriaceae</taxon>
        <taxon>Candidatus Sulfuritelmatomonas</taxon>
    </lineage>
</organism>
<evidence type="ECO:0000313" key="8">
    <source>
        <dbReference type="Proteomes" id="UP000239735"/>
    </source>
</evidence>
<protein>
    <submittedName>
        <fullName evidence="7">Major facilitator superfamily MFS_1</fullName>
    </submittedName>
</protein>
<dbReference type="Pfam" id="PF00083">
    <property type="entry name" value="Sugar_tr"/>
    <property type="match status" value="1"/>
</dbReference>
<feature type="transmembrane region" description="Helical" evidence="5">
    <location>
        <begin position="57"/>
        <end position="79"/>
    </location>
</feature>
<dbReference type="InterPro" id="IPR036259">
    <property type="entry name" value="MFS_trans_sf"/>
</dbReference>
<feature type="transmembrane region" description="Helical" evidence="5">
    <location>
        <begin position="86"/>
        <end position="106"/>
    </location>
</feature>
<name>A0A2N9M358_9BACT</name>
<dbReference type="PANTHER" id="PTHR23508:SF10">
    <property type="entry name" value="CARBOXYLIC ACID TRANSPORTER PROTEIN HOMOLOG"/>
    <property type="match status" value="1"/>
</dbReference>
<reference evidence="8" key="1">
    <citation type="submission" date="2018-02" db="EMBL/GenBank/DDBJ databases">
        <authorList>
            <person name="Hausmann B."/>
        </authorList>
    </citation>
    <scope>NUCLEOTIDE SEQUENCE [LARGE SCALE GENOMIC DNA]</scope>
    <source>
        <strain evidence="8">Peat soil MAG SbA5</strain>
    </source>
</reference>
<gene>
    <name evidence="7" type="ORF">SBA5_720031</name>
</gene>
<evidence type="ECO:0000256" key="5">
    <source>
        <dbReference type="SAM" id="Phobius"/>
    </source>
</evidence>
<feature type="transmembrane region" description="Helical" evidence="5">
    <location>
        <begin position="312"/>
        <end position="335"/>
    </location>
</feature>
<dbReference type="PANTHER" id="PTHR23508">
    <property type="entry name" value="CARBOXYLIC ACID TRANSPORTER PROTEIN HOMOLOG"/>
    <property type="match status" value="1"/>
</dbReference>
<comment type="subcellular location">
    <subcellularLocation>
        <location evidence="1">Membrane</location>
        <topology evidence="1">Multi-pass membrane protein</topology>
    </subcellularLocation>
</comment>
<dbReference type="Pfam" id="PF07690">
    <property type="entry name" value="MFS_1"/>
    <property type="match status" value="1"/>
</dbReference>
<proteinExistence type="predicted"/>
<accession>A0A2N9M358</accession>
<feature type="transmembrane region" description="Helical" evidence="5">
    <location>
        <begin position="18"/>
        <end position="45"/>
    </location>
</feature>
<sequence length="409" mass="44603">MAEPEPLFRTKIPARDPWLGSFVCTFSGWALDGFDFFLVVFSLTAIGQSFAKDDKTIALALTATLALRPVGAFIFGMIADRYGRRLPLTINLVAFAVVEVCTGVAHTFEQFILVRAVFGIVMGGQWGVGASLAMEKVPIRLRGVLSGLLQEGYAVGYLFAAGAYFLLYGRFSWRPLFFLGPLPALAAAAFVAFNITESAVWKRTHQTDWRSLWHSLAKHWKLLAYVTLFMMTMHMTSHGTQDLYPTFLERQWGIPAKERAFLSALSMVGGIVGALSVSAISNKLGRRRSIVLALVAGLCVIPMWAFSRSLLFLILGAFLMQFCVRGAWGVLPAHLSELSPDSIRGSLPGLGNQCGVLLASAVVYLEAAMVRNGRYSNAMAGIASLVFVLAILMTLLGNERRGALFGEIT</sequence>
<dbReference type="OrthoDB" id="9787026at2"/>
<evidence type="ECO:0000256" key="4">
    <source>
        <dbReference type="ARBA" id="ARBA00023136"/>
    </source>
</evidence>
<feature type="transmembrane region" description="Helical" evidence="5">
    <location>
        <begin position="289"/>
        <end position="306"/>
    </location>
</feature>
<dbReference type="PROSITE" id="PS50850">
    <property type="entry name" value="MFS"/>
    <property type="match status" value="1"/>
</dbReference>
<feature type="domain" description="Major facilitator superfamily (MFS) profile" evidence="6">
    <location>
        <begin position="21"/>
        <end position="401"/>
    </location>
</feature>
<feature type="transmembrane region" description="Helical" evidence="5">
    <location>
        <begin position="112"/>
        <end position="133"/>
    </location>
</feature>
<dbReference type="EMBL" id="OKRB01000133">
    <property type="protein sequence ID" value="SPE29860.1"/>
    <property type="molecule type" value="Genomic_DNA"/>
</dbReference>
<evidence type="ECO:0000259" key="6">
    <source>
        <dbReference type="PROSITE" id="PS50850"/>
    </source>
</evidence>
<dbReference type="InterPro" id="IPR020846">
    <property type="entry name" value="MFS_dom"/>
</dbReference>
<keyword evidence="3 5" id="KW-1133">Transmembrane helix</keyword>
<keyword evidence="2 5" id="KW-0812">Transmembrane</keyword>
<feature type="transmembrane region" description="Helical" evidence="5">
    <location>
        <begin position="177"/>
        <end position="201"/>
    </location>
</feature>
<dbReference type="SUPFAM" id="SSF103473">
    <property type="entry name" value="MFS general substrate transporter"/>
    <property type="match status" value="1"/>
</dbReference>
<feature type="transmembrane region" description="Helical" evidence="5">
    <location>
        <begin position="377"/>
        <end position="396"/>
    </location>
</feature>
<dbReference type="GO" id="GO:0005886">
    <property type="term" value="C:plasma membrane"/>
    <property type="evidence" value="ECO:0007669"/>
    <property type="project" value="TreeGrafter"/>
</dbReference>
<dbReference type="InterPro" id="IPR005828">
    <property type="entry name" value="MFS_sugar_transport-like"/>
</dbReference>